<protein>
    <submittedName>
        <fullName evidence="1">Uncharacterized protein</fullName>
    </submittedName>
</protein>
<dbReference type="OrthoDB" id="5511471at2"/>
<keyword evidence="2" id="KW-1185">Reference proteome</keyword>
<proteinExistence type="predicted"/>
<sequence>MLMLSSASIFVMGISGRWNEFESGEVVPIEISAVNVKSTNEGYARTWRREEVLANFARLMGLLALCLVFLGPGLAWADVETKPLSDVVQPPEGWTRVDVEEGSFAAFLRTLPIRQDRTWVKAFDGERLKSPSAHIVNIDVGTRDLQQCADSVIRLHAEWLWEQKKPEWLKYHFTSGDLTTWPAWAKGERYKVKGSKVERVMSGANDSSRKNFRRWLNTVFMYAGTQSLHRDSIKPEPKDVQIGDFYNQPGGPGHVVIVLDIAVKDGKKMAILGQGFMPAQEFHVIKASNAIDGVWFELPESADEQLVTPSWGPFKGSQLLRFKNL</sequence>
<dbReference type="AlphaFoldDB" id="A0A5B8XR27"/>
<organism evidence="1 2">
    <name type="scientific">Microvenator marinus</name>
    <dbReference type="NCBI Taxonomy" id="2600177"/>
    <lineage>
        <taxon>Bacteria</taxon>
        <taxon>Deltaproteobacteria</taxon>
        <taxon>Bradymonadales</taxon>
        <taxon>Microvenatoraceae</taxon>
        <taxon>Microvenator</taxon>
    </lineage>
</organism>
<dbReference type="Pfam" id="PF16138">
    <property type="entry name" value="DUF4846"/>
    <property type="match status" value="1"/>
</dbReference>
<dbReference type="EMBL" id="CP042467">
    <property type="protein sequence ID" value="QED27587.1"/>
    <property type="molecule type" value="Genomic_DNA"/>
</dbReference>
<reference evidence="1 2" key="1">
    <citation type="submission" date="2019-08" db="EMBL/GenBank/DDBJ databases">
        <authorList>
            <person name="Liang Q."/>
        </authorList>
    </citation>
    <scope>NUCLEOTIDE SEQUENCE [LARGE SCALE GENOMIC DNA]</scope>
    <source>
        <strain evidence="1 2">V1718</strain>
    </source>
</reference>
<gene>
    <name evidence="1" type="ORF">FRD01_10100</name>
</gene>
<dbReference type="KEGG" id="bbae:FRD01_10100"/>
<dbReference type="InterPro" id="IPR032315">
    <property type="entry name" value="DUF4846"/>
</dbReference>
<evidence type="ECO:0000313" key="1">
    <source>
        <dbReference type="EMBL" id="QED27587.1"/>
    </source>
</evidence>
<accession>A0A5B8XR27</accession>
<evidence type="ECO:0000313" key="2">
    <source>
        <dbReference type="Proteomes" id="UP000321595"/>
    </source>
</evidence>
<name>A0A5B8XR27_9DELT</name>
<dbReference type="Proteomes" id="UP000321595">
    <property type="component" value="Chromosome"/>
</dbReference>